<feature type="non-terminal residue" evidence="1">
    <location>
        <position position="1"/>
    </location>
</feature>
<evidence type="ECO:0000313" key="1">
    <source>
        <dbReference type="EMBL" id="GAG78635.1"/>
    </source>
</evidence>
<name>X1A8I7_9ZZZZ</name>
<sequence length="60" mass="7226">QKDICLMLSLQDFMLGEIMEGGKYDRIPQNTDDLQTRSRYKLQNIVRGKFFYTRIRVPER</sequence>
<gene>
    <name evidence="1" type="ORF">S01H4_21246</name>
</gene>
<reference evidence="1" key="1">
    <citation type="journal article" date="2014" name="Front. Microbiol.">
        <title>High frequency of phylogenetically diverse reductive dehalogenase-homologous genes in deep subseafloor sedimentary metagenomes.</title>
        <authorList>
            <person name="Kawai M."/>
            <person name="Futagami T."/>
            <person name="Toyoda A."/>
            <person name="Takaki Y."/>
            <person name="Nishi S."/>
            <person name="Hori S."/>
            <person name="Arai W."/>
            <person name="Tsubouchi T."/>
            <person name="Morono Y."/>
            <person name="Uchiyama I."/>
            <person name="Ito T."/>
            <person name="Fujiyama A."/>
            <person name="Inagaki F."/>
            <person name="Takami H."/>
        </authorList>
    </citation>
    <scope>NUCLEOTIDE SEQUENCE</scope>
    <source>
        <strain evidence="1">Expedition CK06-06</strain>
    </source>
</reference>
<accession>X1A8I7</accession>
<dbReference type="AlphaFoldDB" id="X1A8I7"/>
<dbReference type="EMBL" id="BART01009607">
    <property type="protein sequence ID" value="GAG78635.1"/>
    <property type="molecule type" value="Genomic_DNA"/>
</dbReference>
<protein>
    <submittedName>
        <fullName evidence="1">Uncharacterized protein</fullName>
    </submittedName>
</protein>
<comment type="caution">
    <text evidence="1">The sequence shown here is derived from an EMBL/GenBank/DDBJ whole genome shotgun (WGS) entry which is preliminary data.</text>
</comment>
<organism evidence="1">
    <name type="scientific">marine sediment metagenome</name>
    <dbReference type="NCBI Taxonomy" id="412755"/>
    <lineage>
        <taxon>unclassified sequences</taxon>
        <taxon>metagenomes</taxon>
        <taxon>ecological metagenomes</taxon>
    </lineage>
</organism>
<proteinExistence type="predicted"/>